<evidence type="ECO:0000313" key="3">
    <source>
        <dbReference type="Proteomes" id="UP000433737"/>
    </source>
</evidence>
<organism evidence="2 3">
    <name type="scientific">Pantoea brenneri</name>
    <dbReference type="NCBI Taxonomy" id="472694"/>
    <lineage>
        <taxon>Bacteria</taxon>
        <taxon>Pseudomonadati</taxon>
        <taxon>Pseudomonadota</taxon>
        <taxon>Gammaproteobacteria</taxon>
        <taxon>Enterobacterales</taxon>
        <taxon>Erwiniaceae</taxon>
        <taxon>Pantoea</taxon>
    </lineage>
</organism>
<sequence length="71" mass="7961">MEQSTISFPASHSYAQTAEPITTGEADQPVIRIQNRNQTFTVISSPISSFSFSQRYATNIHCNQQTIHCNQ</sequence>
<dbReference type="EMBL" id="CABWMH010000016">
    <property type="protein sequence ID" value="VXC18969.1"/>
    <property type="molecule type" value="Genomic_DNA"/>
</dbReference>
<reference evidence="2 3" key="1">
    <citation type="submission" date="2019-10" db="EMBL/GenBank/DDBJ databases">
        <authorList>
            <person name="Karimi E."/>
        </authorList>
    </citation>
    <scope>NUCLEOTIDE SEQUENCE [LARGE SCALE GENOMIC DNA]</scope>
    <source>
        <strain evidence="2">Pantoea sp. 111</strain>
    </source>
</reference>
<gene>
    <name evidence="2" type="ORF">PANT111_230001</name>
</gene>
<proteinExistence type="predicted"/>
<evidence type="ECO:0000256" key="1">
    <source>
        <dbReference type="SAM" id="MobiDB-lite"/>
    </source>
</evidence>
<feature type="region of interest" description="Disordered" evidence="1">
    <location>
        <begin position="1"/>
        <end position="25"/>
    </location>
</feature>
<evidence type="ECO:0000313" key="2">
    <source>
        <dbReference type="EMBL" id="VXC18969.1"/>
    </source>
</evidence>
<name>A0AAX3J8U2_9GAMM</name>
<comment type="caution">
    <text evidence="2">The sequence shown here is derived from an EMBL/GenBank/DDBJ whole genome shotgun (WGS) entry which is preliminary data.</text>
</comment>
<dbReference type="AlphaFoldDB" id="A0AAX3J8U2"/>
<dbReference type="Proteomes" id="UP000433737">
    <property type="component" value="Unassembled WGS sequence"/>
</dbReference>
<accession>A0AAX3J8U2</accession>
<protein>
    <submittedName>
        <fullName evidence="2">Uncharacterized protein</fullName>
    </submittedName>
</protein>
<feature type="compositionally biased region" description="Polar residues" evidence="1">
    <location>
        <begin position="1"/>
        <end position="20"/>
    </location>
</feature>